<gene>
    <name evidence="1" type="ORF">LSALG_LOCUS16752</name>
</gene>
<evidence type="ECO:0000313" key="2">
    <source>
        <dbReference type="Proteomes" id="UP001177003"/>
    </source>
</evidence>
<dbReference type="AlphaFoldDB" id="A0AA35YMI5"/>
<sequence length="209" mass="23224">MIGFETKSTSNRSEKLGGGGVGSALEGLVAGLVVDHGWAYHRARHPKASREVGDSKVGKNEIPDPLRTIPCEAAHVPATDVVHVYESALIQKIFVVNRLVFIWELDVKTASQKCDKSPMKISPDILDLMCAHLWKKNEEKSEIGGLSCLIIHKRKKSSFLVTWPASLREKSVHTKMRWAIPRHGWMIEVALSRPAHEKIPPVISIQNVS</sequence>
<evidence type="ECO:0000313" key="1">
    <source>
        <dbReference type="EMBL" id="CAI9276788.1"/>
    </source>
</evidence>
<dbReference type="EMBL" id="OX465079">
    <property type="protein sequence ID" value="CAI9276788.1"/>
    <property type="molecule type" value="Genomic_DNA"/>
</dbReference>
<name>A0AA35YMI5_LACSI</name>
<dbReference type="Proteomes" id="UP001177003">
    <property type="component" value="Chromosome 3"/>
</dbReference>
<protein>
    <submittedName>
        <fullName evidence="1">Uncharacterized protein</fullName>
    </submittedName>
</protein>
<reference evidence="1" key="1">
    <citation type="submission" date="2023-04" db="EMBL/GenBank/DDBJ databases">
        <authorList>
            <person name="Vijverberg K."/>
            <person name="Xiong W."/>
            <person name="Schranz E."/>
        </authorList>
    </citation>
    <scope>NUCLEOTIDE SEQUENCE</scope>
</reference>
<proteinExistence type="predicted"/>
<organism evidence="1 2">
    <name type="scientific">Lactuca saligna</name>
    <name type="common">Willowleaf lettuce</name>
    <dbReference type="NCBI Taxonomy" id="75948"/>
    <lineage>
        <taxon>Eukaryota</taxon>
        <taxon>Viridiplantae</taxon>
        <taxon>Streptophyta</taxon>
        <taxon>Embryophyta</taxon>
        <taxon>Tracheophyta</taxon>
        <taxon>Spermatophyta</taxon>
        <taxon>Magnoliopsida</taxon>
        <taxon>eudicotyledons</taxon>
        <taxon>Gunneridae</taxon>
        <taxon>Pentapetalae</taxon>
        <taxon>asterids</taxon>
        <taxon>campanulids</taxon>
        <taxon>Asterales</taxon>
        <taxon>Asteraceae</taxon>
        <taxon>Cichorioideae</taxon>
        <taxon>Cichorieae</taxon>
        <taxon>Lactucinae</taxon>
        <taxon>Lactuca</taxon>
    </lineage>
</organism>
<keyword evidence="2" id="KW-1185">Reference proteome</keyword>
<accession>A0AA35YMI5</accession>